<comment type="subcellular location">
    <subcellularLocation>
        <location evidence="1">Nucleus</location>
    </subcellularLocation>
</comment>
<feature type="compositionally biased region" description="Low complexity" evidence="10">
    <location>
        <begin position="170"/>
        <end position="189"/>
    </location>
</feature>
<feature type="domain" description="C2H2-type" evidence="11">
    <location>
        <begin position="342"/>
        <end position="369"/>
    </location>
</feature>
<evidence type="ECO:0000256" key="5">
    <source>
        <dbReference type="ARBA" id="ARBA00022833"/>
    </source>
</evidence>
<dbReference type="PANTHER" id="PTHR24390">
    <property type="entry name" value="ZINC FINGER PROTEIN"/>
    <property type="match status" value="1"/>
</dbReference>
<feature type="domain" description="C2H2-type" evidence="11">
    <location>
        <begin position="517"/>
        <end position="546"/>
    </location>
</feature>
<evidence type="ECO:0000313" key="12">
    <source>
        <dbReference type="EMBL" id="KAF1375345.1"/>
    </source>
</evidence>
<comment type="caution">
    <text evidence="12">The sequence shown here is derived from an EMBL/GenBank/DDBJ whole genome shotgun (WGS) entry which is preliminary data.</text>
</comment>
<dbReference type="GO" id="GO:0003700">
    <property type="term" value="F:DNA-binding transcription factor activity"/>
    <property type="evidence" value="ECO:0007669"/>
    <property type="project" value="TreeGrafter"/>
</dbReference>
<evidence type="ECO:0000256" key="8">
    <source>
        <dbReference type="ARBA" id="ARBA00023242"/>
    </source>
</evidence>
<evidence type="ECO:0000256" key="6">
    <source>
        <dbReference type="ARBA" id="ARBA00023015"/>
    </source>
</evidence>
<feature type="domain" description="C2H2-type" evidence="11">
    <location>
        <begin position="461"/>
        <end position="488"/>
    </location>
</feature>
<dbReference type="Pfam" id="PF00096">
    <property type="entry name" value="zf-C2H2"/>
    <property type="match status" value="6"/>
</dbReference>
<keyword evidence="5" id="KW-0862">Zinc</keyword>
<dbReference type="PROSITE" id="PS00028">
    <property type="entry name" value="ZINC_FINGER_C2H2_1"/>
    <property type="match status" value="11"/>
</dbReference>
<feature type="compositionally biased region" description="Polar residues" evidence="10">
    <location>
        <begin position="129"/>
        <end position="143"/>
    </location>
</feature>
<dbReference type="GO" id="GO:0006357">
    <property type="term" value="P:regulation of transcription by RNA polymerase II"/>
    <property type="evidence" value="ECO:0007669"/>
    <property type="project" value="TreeGrafter"/>
</dbReference>
<feature type="domain" description="C2H2-type" evidence="11">
    <location>
        <begin position="489"/>
        <end position="516"/>
    </location>
</feature>
<dbReference type="GO" id="GO:0005634">
    <property type="term" value="C:nucleus"/>
    <property type="evidence" value="ECO:0007669"/>
    <property type="project" value="UniProtKB-SubCell"/>
</dbReference>
<evidence type="ECO:0000256" key="1">
    <source>
        <dbReference type="ARBA" id="ARBA00004123"/>
    </source>
</evidence>
<dbReference type="Pfam" id="PF13912">
    <property type="entry name" value="zf-C2H2_6"/>
    <property type="match status" value="1"/>
</dbReference>
<sequence>MSDFNTFKNEFTLIVNNLAKAVIAEADKVSLNPQNPETEENLRVLVEQLCVEAVDKILKMVELAAGKLKETPSDRKDLPRDRKDPPESDESRECLTKTTEGGGERPPTEQTYILVCRSAAVNSKCLLLSPQSDANGGNKTVSMDESGDSERSAASSPPPQADVPDHEYARPSSRPPGAASSLRGGASAARSRKRRRRDEETTDGYRQCSRCEKLFPNAERLSDHERKSHPVCSVCGAAFTGHLSLREHVTTEHGLLPYGCSFCPKRFNHNAHRNLHVKTRHTGEKSCRCDLCGKAYSSVSLMKTHRLTHAEKTFICDVCGKRFFHAGHLTRHKAAHQELRPHRCDVCGKGFTQAANLLRHQLVHGDVRPYRCTLCGKGFTQAANLCTHQASHNGERQLCSICGKSFRFLKNHVICKHSQDLPAGELPDGDAIITCELCGKKFPHLSQFRVHQRSHTGEKPFGCAACGKTYAMKQQLRDHMYTHSGEKPFRCSLCGKSFHLRASFSRHRSIHSGETPFGCSLCGKHFRLQSFLKAHLQTKAHLKQTQSATAHL</sequence>
<dbReference type="PROSITE" id="PS50157">
    <property type="entry name" value="ZINC_FINGER_C2H2_2"/>
    <property type="match status" value="10"/>
</dbReference>
<gene>
    <name evidence="12" type="ORF">PFLUV_G00218850</name>
</gene>
<keyword evidence="6" id="KW-0805">Transcription regulation</keyword>
<keyword evidence="2" id="KW-0479">Metal-binding</keyword>
<keyword evidence="8" id="KW-0539">Nucleus</keyword>
<feature type="domain" description="C2H2-type" evidence="11">
    <location>
        <begin position="287"/>
        <end position="314"/>
    </location>
</feature>
<dbReference type="InterPro" id="IPR013087">
    <property type="entry name" value="Znf_C2H2_type"/>
</dbReference>
<evidence type="ECO:0000256" key="4">
    <source>
        <dbReference type="ARBA" id="ARBA00022771"/>
    </source>
</evidence>
<feature type="domain" description="C2H2-type" evidence="11">
    <location>
        <begin position="314"/>
        <end position="341"/>
    </location>
</feature>
<evidence type="ECO:0000256" key="2">
    <source>
        <dbReference type="ARBA" id="ARBA00022723"/>
    </source>
</evidence>
<keyword evidence="7" id="KW-0804">Transcription</keyword>
<dbReference type="FunFam" id="3.30.160.60:FF:001289">
    <property type="entry name" value="Zinc finger protein 574"/>
    <property type="match status" value="1"/>
</dbReference>
<dbReference type="FunFam" id="3.30.160.60:FF:000446">
    <property type="entry name" value="Zinc finger protein"/>
    <property type="match status" value="1"/>
</dbReference>
<dbReference type="EMBL" id="VHII01000019">
    <property type="protein sequence ID" value="KAF1375345.1"/>
    <property type="molecule type" value="Genomic_DNA"/>
</dbReference>
<dbReference type="InterPro" id="IPR036236">
    <property type="entry name" value="Znf_C2H2_sf"/>
</dbReference>
<keyword evidence="4 9" id="KW-0863">Zinc-finger</keyword>
<protein>
    <recommendedName>
        <fullName evidence="11">C2H2-type domain-containing protein</fullName>
    </recommendedName>
</protein>
<proteinExistence type="predicted"/>
<name>A0A6A5E899_PERFL</name>
<feature type="compositionally biased region" description="Basic and acidic residues" evidence="10">
    <location>
        <begin position="71"/>
        <end position="95"/>
    </location>
</feature>
<dbReference type="Proteomes" id="UP000465112">
    <property type="component" value="Chromosome 19"/>
</dbReference>
<evidence type="ECO:0000313" key="13">
    <source>
        <dbReference type="Proteomes" id="UP000465112"/>
    </source>
</evidence>
<evidence type="ECO:0000256" key="3">
    <source>
        <dbReference type="ARBA" id="ARBA00022737"/>
    </source>
</evidence>
<evidence type="ECO:0000256" key="7">
    <source>
        <dbReference type="ARBA" id="ARBA00023163"/>
    </source>
</evidence>
<feature type="domain" description="C2H2-type" evidence="11">
    <location>
        <begin position="206"/>
        <end position="229"/>
    </location>
</feature>
<keyword evidence="13" id="KW-1185">Reference proteome</keyword>
<dbReference type="AlphaFoldDB" id="A0A6A5E899"/>
<feature type="region of interest" description="Disordered" evidence="10">
    <location>
        <begin position="71"/>
        <end position="108"/>
    </location>
</feature>
<dbReference type="OrthoDB" id="654211at2759"/>
<feature type="domain" description="C2H2-type" evidence="11">
    <location>
        <begin position="370"/>
        <end position="397"/>
    </location>
</feature>
<dbReference type="GO" id="GO:0008270">
    <property type="term" value="F:zinc ion binding"/>
    <property type="evidence" value="ECO:0007669"/>
    <property type="project" value="UniProtKB-KW"/>
</dbReference>
<organism evidence="12 13">
    <name type="scientific">Perca fluviatilis</name>
    <name type="common">European perch</name>
    <dbReference type="NCBI Taxonomy" id="8168"/>
    <lineage>
        <taxon>Eukaryota</taxon>
        <taxon>Metazoa</taxon>
        <taxon>Chordata</taxon>
        <taxon>Craniata</taxon>
        <taxon>Vertebrata</taxon>
        <taxon>Euteleostomi</taxon>
        <taxon>Actinopterygii</taxon>
        <taxon>Neopterygii</taxon>
        <taxon>Teleostei</taxon>
        <taxon>Neoteleostei</taxon>
        <taxon>Acanthomorphata</taxon>
        <taxon>Eupercaria</taxon>
        <taxon>Perciformes</taxon>
        <taxon>Percoidei</taxon>
        <taxon>Percidae</taxon>
        <taxon>Percinae</taxon>
        <taxon>Perca</taxon>
    </lineage>
</organism>
<reference evidence="12 13" key="1">
    <citation type="submission" date="2019-06" db="EMBL/GenBank/DDBJ databases">
        <title>A chromosome-scale genome assembly of the European perch, Perca fluviatilis.</title>
        <authorList>
            <person name="Roques C."/>
            <person name="Zahm M."/>
            <person name="Cabau C."/>
            <person name="Klopp C."/>
            <person name="Bouchez O."/>
            <person name="Donnadieu C."/>
            <person name="Kuhl H."/>
            <person name="Gislard M."/>
            <person name="Guendouz S."/>
            <person name="Journot L."/>
            <person name="Haffray P."/>
            <person name="Bestin A."/>
            <person name="Morvezen R."/>
            <person name="Feron R."/>
            <person name="Wen M."/>
            <person name="Jouanno E."/>
            <person name="Herpin A."/>
            <person name="Schartl M."/>
            <person name="Postlethwait J."/>
            <person name="Schaerlinger B."/>
            <person name="Chardard D."/>
            <person name="Lecocq T."/>
            <person name="Poncet C."/>
            <person name="Jaffrelo L."/>
            <person name="Lampietro C."/>
            <person name="Guiguen Y."/>
        </authorList>
    </citation>
    <scope>NUCLEOTIDE SEQUENCE [LARGE SCALE GENOMIC DNA]</scope>
    <source>
        <tissue evidence="12">Blood</tissue>
    </source>
</reference>
<dbReference type="FunFam" id="3.30.160.60:FF:000303">
    <property type="entry name" value="Zinc finger protein 41"/>
    <property type="match status" value="1"/>
</dbReference>
<dbReference type="PANTHER" id="PTHR24390:SF79">
    <property type="entry name" value="ASPARAGINE-RICH ZINC FINGER PROTEIN AZF1"/>
    <property type="match status" value="1"/>
</dbReference>
<dbReference type="GO" id="GO:0000978">
    <property type="term" value="F:RNA polymerase II cis-regulatory region sequence-specific DNA binding"/>
    <property type="evidence" value="ECO:0007669"/>
    <property type="project" value="TreeGrafter"/>
</dbReference>
<evidence type="ECO:0000256" key="10">
    <source>
        <dbReference type="SAM" id="MobiDB-lite"/>
    </source>
</evidence>
<evidence type="ECO:0000256" key="9">
    <source>
        <dbReference type="PROSITE-ProRule" id="PRU00042"/>
    </source>
</evidence>
<feature type="domain" description="C2H2-type" evidence="11">
    <location>
        <begin position="433"/>
        <end position="460"/>
    </location>
</feature>
<dbReference type="Gene3D" id="3.30.160.60">
    <property type="entry name" value="Classic Zinc Finger"/>
    <property type="match status" value="10"/>
</dbReference>
<dbReference type="SMART" id="SM00355">
    <property type="entry name" value="ZnF_C2H2"/>
    <property type="match status" value="12"/>
</dbReference>
<dbReference type="SUPFAM" id="SSF57667">
    <property type="entry name" value="beta-beta-alpha zinc fingers"/>
    <property type="match status" value="6"/>
</dbReference>
<feature type="region of interest" description="Disordered" evidence="10">
    <location>
        <begin position="128"/>
        <end position="202"/>
    </location>
</feature>
<dbReference type="FunFam" id="3.30.160.60:FF:002343">
    <property type="entry name" value="Zinc finger protein 33A"/>
    <property type="match status" value="1"/>
</dbReference>
<evidence type="ECO:0000259" key="11">
    <source>
        <dbReference type="PROSITE" id="PS50157"/>
    </source>
</evidence>
<accession>A0A6A5E899</accession>
<keyword evidence="3" id="KW-0677">Repeat</keyword>
<dbReference type="FunFam" id="3.30.160.60:FF:000690">
    <property type="entry name" value="Zinc finger protein 354C"/>
    <property type="match status" value="1"/>
</dbReference>
<feature type="domain" description="C2H2-type" evidence="11">
    <location>
        <begin position="258"/>
        <end position="286"/>
    </location>
</feature>